<evidence type="ECO:0000313" key="1">
    <source>
        <dbReference type="EMBL" id="QNN52040.1"/>
    </source>
</evidence>
<name>A0A7G9R8W5_9ACTN</name>
<dbReference type="InterPro" id="IPR007061">
    <property type="entry name" value="MST-like"/>
</dbReference>
<reference evidence="1 2" key="1">
    <citation type="submission" date="2020-08" db="EMBL/GenBank/DDBJ databases">
        <title>Genome sequence of Nocardioides mesophilus KACC 16243T.</title>
        <authorList>
            <person name="Hyun D.-W."/>
            <person name="Bae J.-W."/>
        </authorList>
    </citation>
    <scope>NUCLEOTIDE SEQUENCE [LARGE SCALE GENOMIC DNA]</scope>
    <source>
        <strain evidence="1 2">KACC 16243</strain>
    </source>
</reference>
<organism evidence="1 2">
    <name type="scientific">Nocardioides mesophilus</name>
    <dbReference type="NCBI Taxonomy" id="433659"/>
    <lineage>
        <taxon>Bacteria</taxon>
        <taxon>Bacillati</taxon>
        <taxon>Actinomycetota</taxon>
        <taxon>Actinomycetes</taxon>
        <taxon>Propionibacteriales</taxon>
        <taxon>Nocardioidaceae</taxon>
        <taxon>Nocardioides</taxon>
    </lineage>
</organism>
<dbReference type="SUPFAM" id="SSF109854">
    <property type="entry name" value="DinB/YfiT-like putative metalloenzymes"/>
    <property type="match status" value="1"/>
</dbReference>
<dbReference type="EMBL" id="CP060713">
    <property type="protein sequence ID" value="QNN52040.1"/>
    <property type="molecule type" value="Genomic_DNA"/>
</dbReference>
<dbReference type="RefSeq" id="WP_187577883.1">
    <property type="nucleotide sequence ID" value="NZ_CP060713.1"/>
</dbReference>
<dbReference type="Gene3D" id="1.20.120.450">
    <property type="entry name" value="dinb family like domain"/>
    <property type="match status" value="1"/>
</dbReference>
<sequence length="200" mass="22378">MPALAPPFTTERDGLVSYVAQQLDAFRAVSFGLTDEQARATPTPSTLSVGALIKHVTRSSRGWVERIEHAPEPPPADGRPAAERMAEYADDFVMREDETLDDVLARFDRQAGLTLRALHEADPDTPVPVPHDAPWFPRDVEHWSVRWVALHLVEELARHAGHADIIREAVDGATMYELVAGREGWPETDWLKPWRPPTPV</sequence>
<evidence type="ECO:0000313" key="2">
    <source>
        <dbReference type="Proteomes" id="UP000515947"/>
    </source>
</evidence>
<dbReference type="InterPro" id="IPR034660">
    <property type="entry name" value="DinB/YfiT-like"/>
</dbReference>
<gene>
    <name evidence="1" type="ORF">H9L09_16210</name>
</gene>
<keyword evidence="2" id="KW-1185">Reference proteome</keyword>
<dbReference type="Proteomes" id="UP000515947">
    <property type="component" value="Chromosome"/>
</dbReference>
<protein>
    <submittedName>
        <fullName evidence="1">DinB family protein</fullName>
    </submittedName>
</protein>
<dbReference type="KEGG" id="nmes:H9L09_16210"/>
<dbReference type="Pfam" id="PF04978">
    <property type="entry name" value="MST"/>
    <property type="match status" value="1"/>
</dbReference>
<proteinExistence type="predicted"/>
<dbReference type="AlphaFoldDB" id="A0A7G9R8W5"/>
<accession>A0A7G9R8W5</accession>